<comment type="caution">
    <text evidence="2">The sequence shown here is derived from an EMBL/GenBank/DDBJ whole genome shotgun (WGS) entry which is preliminary data.</text>
</comment>
<dbReference type="InterPro" id="IPR035093">
    <property type="entry name" value="RelE/ParE_toxin_dom_sf"/>
</dbReference>
<evidence type="ECO:0000313" key="3">
    <source>
        <dbReference type="Proteomes" id="UP001158049"/>
    </source>
</evidence>
<dbReference type="PANTHER" id="PTHR38813">
    <property type="match status" value="1"/>
</dbReference>
<sequence>MNAIKWSPKAVKQLLKIGKPEQAGIKDAIGELAHLPDTRNVVALTNHKHQFRLRVGNYRVFFNFDGAIRIVVIEEVRKRDERTY</sequence>
<evidence type="ECO:0000256" key="1">
    <source>
        <dbReference type="ARBA" id="ARBA00022649"/>
    </source>
</evidence>
<dbReference type="GO" id="GO:0004519">
    <property type="term" value="F:endonuclease activity"/>
    <property type="evidence" value="ECO:0007669"/>
    <property type="project" value="UniProtKB-KW"/>
</dbReference>
<keyword evidence="2" id="KW-0540">Nuclease</keyword>
<dbReference type="Gene3D" id="3.30.2310.20">
    <property type="entry name" value="RelE-like"/>
    <property type="match status" value="1"/>
</dbReference>
<dbReference type="EMBL" id="FXUL01000004">
    <property type="protein sequence ID" value="SMP55314.1"/>
    <property type="molecule type" value="Genomic_DNA"/>
</dbReference>
<organism evidence="2 3">
    <name type="scientific">Noviherbaspirillum suwonense</name>
    <dbReference type="NCBI Taxonomy" id="1224511"/>
    <lineage>
        <taxon>Bacteria</taxon>
        <taxon>Pseudomonadati</taxon>
        <taxon>Pseudomonadota</taxon>
        <taxon>Betaproteobacteria</taxon>
        <taxon>Burkholderiales</taxon>
        <taxon>Oxalobacteraceae</taxon>
        <taxon>Noviherbaspirillum</taxon>
    </lineage>
</organism>
<name>A0ABY1Q1V3_9BURK</name>
<dbReference type="SUPFAM" id="SSF143011">
    <property type="entry name" value="RelE-like"/>
    <property type="match status" value="1"/>
</dbReference>
<evidence type="ECO:0000313" key="2">
    <source>
        <dbReference type="EMBL" id="SMP55314.1"/>
    </source>
</evidence>
<keyword evidence="1" id="KW-1277">Toxin-antitoxin system</keyword>
<keyword evidence="2" id="KW-0255">Endonuclease</keyword>
<accession>A0ABY1Q1V3</accession>
<dbReference type="Pfam" id="PF05016">
    <property type="entry name" value="ParE_toxin"/>
    <property type="match status" value="1"/>
</dbReference>
<dbReference type="PANTHER" id="PTHR38813:SF1">
    <property type="entry name" value="TOXIN RELE1-RELATED"/>
    <property type="match status" value="1"/>
</dbReference>
<gene>
    <name evidence="2" type="ORF">SAMN06295970_104147</name>
</gene>
<dbReference type="InterPro" id="IPR007712">
    <property type="entry name" value="RelE/ParE_toxin"/>
</dbReference>
<keyword evidence="2" id="KW-0378">Hydrolase</keyword>
<protein>
    <submittedName>
        <fullName evidence="2">mRNA-degrading endonuclease RelE, toxin component of the RelBE toxin-antitoxin system</fullName>
    </submittedName>
</protein>
<dbReference type="InterPro" id="IPR052747">
    <property type="entry name" value="TA_system_RelE_toxin"/>
</dbReference>
<dbReference type="RefSeq" id="WP_283441715.1">
    <property type="nucleotide sequence ID" value="NZ_FXUL01000004.1"/>
</dbReference>
<keyword evidence="3" id="KW-1185">Reference proteome</keyword>
<reference evidence="2 3" key="1">
    <citation type="submission" date="2017-05" db="EMBL/GenBank/DDBJ databases">
        <authorList>
            <person name="Varghese N."/>
            <person name="Submissions S."/>
        </authorList>
    </citation>
    <scope>NUCLEOTIDE SEQUENCE [LARGE SCALE GENOMIC DNA]</scope>
    <source>
        <strain evidence="2 3">DSM 26001</strain>
    </source>
</reference>
<proteinExistence type="predicted"/>
<dbReference type="Proteomes" id="UP001158049">
    <property type="component" value="Unassembled WGS sequence"/>
</dbReference>